<evidence type="ECO:0000313" key="1">
    <source>
        <dbReference type="EMBL" id="MET3597615.1"/>
    </source>
</evidence>
<proteinExistence type="predicted"/>
<dbReference type="Proteomes" id="UP001549036">
    <property type="component" value="Unassembled WGS sequence"/>
</dbReference>
<keyword evidence="2" id="KW-1185">Reference proteome</keyword>
<protein>
    <recommendedName>
        <fullName evidence="3">Nif11 domain-containing protein</fullName>
    </recommendedName>
</protein>
<evidence type="ECO:0000313" key="2">
    <source>
        <dbReference type="Proteomes" id="UP001549036"/>
    </source>
</evidence>
<name>A0ABV2I3X3_9HYPH</name>
<accession>A0ABV2I3X3</accession>
<organism evidence="1 2">
    <name type="scientific">Mesorhizobium shonense</name>
    <dbReference type="NCBI Taxonomy" id="1209948"/>
    <lineage>
        <taxon>Bacteria</taxon>
        <taxon>Pseudomonadati</taxon>
        <taxon>Pseudomonadota</taxon>
        <taxon>Alphaproteobacteria</taxon>
        <taxon>Hyphomicrobiales</taxon>
        <taxon>Phyllobacteriaceae</taxon>
        <taxon>Mesorhizobium</taxon>
    </lineage>
</organism>
<dbReference type="EMBL" id="JBEPLM010000027">
    <property type="protein sequence ID" value="MET3597615.1"/>
    <property type="molecule type" value="Genomic_DNA"/>
</dbReference>
<reference evidence="1 2" key="1">
    <citation type="submission" date="2024-06" db="EMBL/GenBank/DDBJ databases">
        <title>Genomic Encyclopedia of Type Strains, Phase IV (KMG-IV): sequencing the most valuable type-strain genomes for metagenomic binning, comparative biology and taxonomic classification.</title>
        <authorList>
            <person name="Goeker M."/>
        </authorList>
    </citation>
    <scope>NUCLEOTIDE SEQUENCE [LARGE SCALE GENOMIC DNA]</scope>
    <source>
        <strain evidence="1 2">DSM 29846</strain>
    </source>
</reference>
<gene>
    <name evidence="1" type="ORF">ABID26_007041</name>
</gene>
<sequence>MGFNFAQVIQILARADAARNIGPQSQSASSVSSMRNITTVDVLTDIATCCGFDPAEARAIARDPAQQKRVAQEAAHPRGWACSLFPTSCSMGALPSKNRGQNGYACLSIPRKKIGRASIRTPDRAA</sequence>
<dbReference type="RefSeq" id="WP_354418036.1">
    <property type="nucleotide sequence ID" value="NZ_JBEPLM010000027.1"/>
</dbReference>
<evidence type="ECO:0008006" key="3">
    <source>
        <dbReference type="Google" id="ProtNLM"/>
    </source>
</evidence>
<comment type="caution">
    <text evidence="1">The sequence shown here is derived from an EMBL/GenBank/DDBJ whole genome shotgun (WGS) entry which is preliminary data.</text>
</comment>